<sequence length="214" mass="24281">MSNNGENMENPINKNEKGKQSFIAEARREQIIEAAIQTLDEIGYVKTSLSQIAKRAGISTGLISYHFSDKNDLMNHLLMNLLESSTNYILEKVRKEDTPKKKLNTFIMASLAYQGIYHARNIALIEIIFNARTPDNIPYYKLADSDDKDPLMDELYQILRDGQEKGEFRAFNVDVMANMIQGAISEYMLSAITKKVDLETYSDELIDIVGIATK</sequence>
<comment type="caution">
    <text evidence="4">The sequence shown here is derived from an EMBL/GenBank/DDBJ whole genome shotgun (WGS) entry which is preliminary data.</text>
</comment>
<dbReference type="PRINTS" id="PR00455">
    <property type="entry name" value="HTHTETR"/>
</dbReference>
<dbReference type="SUPFAM" id="SSF48498">
    <property type="entry name" value="Tetracyclin repressor-like, C-terminal domain"/>
    <property type="match status" value="1"/>
</dbReference>
<dbReference type="RefSeq" id="WP_262393312.1">
    <property type="nucleotide sequence ID" value="NZ_BEXB01000043.1"/>
</dbReference>
<dbReference type="PROSITE" id="PS50977">
    <property type="entry name" value="HTH_TETR_2"/>
    <property type="match status" value="1"/>
</dbReference>
<organism evidence="4 5">
    <name type="scientific">Sporolactobacillus inulinus</name>
    <dbReference type="NCBI Taxonomy" id="2078"/>
    <lineage>
        <taxon>Bacteria</taxon>
        <taxon>Bacillati</taxon>
        <taxon>Bacillota</taxon>
        <taxon>Bacilli</taxon>
        <taxon>Bacillales</taxon>
        <taxon>Sporolactobacillaceae</taxon>
        <taxon>Sporolactobacillus</taxon>
    </lineage>
</organism>
<evidence type="ECO:0000313" key="5">
    <source>
        <dbReference type="Proteomes" id="UP000319716"/>
    </source>
</evidence>
<dbReference type="Pfam" id="PF00440">
    <property type="entry name" value="TetR_N"/>
    <property type="match status" value="1"/>
</dbReference>
<dbReference type="InterPro" id="IPR050624">
    <property type="entry name" value="HTH-type_Tx_Regulator"/>
</dbReference>
<feature type="domain" description="HTH tetR-type" evidence="3">
    <location>
        <begin position="25"/>
        <end position="85"/>
    </location>
</feature>
<dbReference type="AlphaFoldDB" id="A0A4Y1ZGV9"/>
<gene>
    <name evidence="4" type="ORF">NBRC111894_3803</name>
</gene>
<feature type="DNA-binding region" description="H-T-H motif" evidence="2">
    <location>
        <begin position="48"/>
        <end position="67"/>
    </location>
</feature>
<dbReference type="PROSITE" id="PS01081">
    <property type="entry name" value="HTH_TETR_1"/>
    <property type="match status" value="1"/>
</dbReference>
<proteinExistence type="predicted"/>
<dbReference type="Gene3D" id="1.10.10.60">
    <property type="entry name" value="Homeodomain-like"/>
    <property type="match status" value="1"/>
</dbReference>
<dbReference type="Proteomes" id="UP000319716">
    <property type="component" value="Unassembled WGS sequence"/>
</dbReference>
<reference evidence="4 5" key="1">
    <citation type="submission" date="2017-11" db="EMBL/GenBank/DDBJ databases">
        <title>Draft Genome Sequence of Sporolactobacillus inulinus NBRC 111894 Isolated from Koso, a Japanese Sugar-Vegetable Fermented Beverage.</title>
        <authorList>
            <person name="Chiou T.Y."/>
            <person name="Oshima K."/>
            <person name="Suda W."/>
            <person name="Hattori M."/>
            <person name="Takahashi T."/>
        </authorList>
    </citation>
    <scope>NUCLEOTIDE SEQUENCE [LARGE SCALE GENOMIC DNA]</scope>
    <source>
        <strain evidence="4 5">NBRC111894</strain>
    </source>
</reference>
<dbReference type="InterPro" id="IPR001647">
    <property type="entry name" value="HTH_TetR"/>
</dbReference>
<dbReference type="Gene3D" id="1.10.357.10">
    <property type="entry name" value="Tetracycline Repressor, domain 2"/>
    <property type="match status" value="1"/>
</dbReference>
<evidence type="ECO:0000256" key="2">
    <source>
        <dbReference type="PROSITE-ProRule" id="PRU00335"/>
    </source>
</evidence>
<dbReference type="GO" id="GO:0003677">
    <property type="term" value="F:DNA binding"/>
    <property type="evidence" value="ECO:0007669"/>
    <property type="project" value="UniProtKB-UniRule"/>
</dbReference>
<keyword evidence="1 2" id="KW-0238">DNA-binding</keyword>
<dbReference type="SUPFAM" id="SSF46689">
    <property type="entry name" value="Homeodomain-like"/>
    <property type="match status" value="1"/>
</dbReference>
<name>A0A4Y1ZGV9_9BACL</name>
<dbReference type="PANTHER" id="PTHR43479">
    <property type="entry name" value="ACREF/ENVCD OPERON REPRESSOR-RELATED"/>
    <property type="match status" value="1"/>
</dbReference>
<accession>A0A4Y1ZGV9</accession>
<evidence type="ECO:0000259" key="3">
    <source>
        <dbReference type="PROSITE" id="PS50977"/>
    </source>
</evidence>
<dbReference type="InterPro" id="IPR009057">
    <property type="entry name" value="Homeodomain-like_sf"/>
</dbReference>
<evidence type="ECO:0000313" key="4">
    <source>
        <dbReference type="EMBL" id="GAY78249.1"/>
    </source>
</evidence>
<dbReference type="EMBL" id="BEXB01000043">
    <property type="protein sequence ID" value="GAY78249.1"/>
    <property type="molecule type" value="Genomic_DNA"/>
</dbReference>
<dbReference type="InterPro" id="IPR036271">
    <property type="entry name" value="Tet_transcr_reg_TetR-rel_C_sf"/>
</dbReference>
<dbReference type="PANTHER" id="PTHR43479:SF11">
    <property type="entry name" value="ACREF_ENVCD OPERON REPRESSOR-RELATED"/>
    <property type="match status" value="1"/>
</dbReference>
<dbReference type="InterPro" id="IPR023772">
    <property type="entry name" value="DNA-bd_HTH_TetR-type_CS"/>
</dbReference>
<protein>
    <submittedName>
        <fullName evidence="4">Transcriptional regulator, TetR family</fullName>
    </submittedName>
</protein>
<evidence type="ECO:0000256" key="1">
    <source>
        <dbReference type="ARBA" id="ARBA00023125"/>
    </source>
</evidence>